<dbReference type="EMBL" id="CAIIXF020000012">
    <property type="protein sequence ID" value="CAH1801698.1"/>
    <property type="molecule type" value="Genomic_DNA"/>
</dbReference>
<gene>
    <name evidence="2" type="ORF">OFUS_LOCUS25465</name>
</gene>
<protein>
    <submittedName>
        <fullName evidence="2">Uncharacterized protein</fullName>
    </submittedName>
</protein>
<proteinExistence type="predicted"/>
<dbReference type="PROSITE" id="PS00028">
    <property type="entry name" value="ZINC_FINGER_C2H2_1"/>
    <property type="match status" value="1"/>
</dbReference>
<evidence type="ECO:0000256" key="1">
    <source>
        <dbReference type="SAM" id="MobiDB-lite"/>
    </source>
</evidence>
<accession>A0A8J1XNN9</accession>
<name>A0A8J1XNN9_OWEFU</name>
<dbReference type="AlphaFoldDB" id="A0A8J1XNN9"/>
<feature type="compositionally biased region" description="Polar residues" evidence="1">
    <location>
        <begin position="92"/>
        <end position="103"/>
    </location>
</feature>
<dbReference type="SMART" id="SM00355">
    <property type="entry name" value="ZnF_C2H2"/>
    <property type="match status" value="2"/>
</dbReference>
<keyword evidence="3" id="KW-1185">Reference proteome</keyword>
<reference evidence="2" key="1">
    <citation type="submission" date="2022-03" db="EMBL/GenBank/DDBJ databases">
        <authorList>
            <person name="Martin C."/>
        </authorList>
    </citation>
    <scope>NUCLEOTIDE SEQUENCE</scope>
</reference>
<dbReference type="Pfam" id="PF12874">
    <property type="entry name" value="zf-met"/>
    <property type="match status" value="1"/>
</dbReference>
<comment type="caution">
    <text evidence="2">The sequence shown here is derived from an EMBL/GenBank/DDBJ whole genome shotgun (WGS) entry which is preliminary data.</text>
</comment>
<feature type="region of interest" description="Disordered" evidence="1">
    <location>
        <begin position="81"/>
        <end position="104"/>
    </location>
</feature>
<dbReference type="InterPro" id="IPR013087">
    <property type="entry name" value="Znf_C2H2_type"/>
</dbReference>
<dbReference type="Pfam" id="PF00096">
    <property type="entry name" value="zf-C2H2"/>
    <property type="match status" value="1"/>
</dbReference>
<evidence type="ECO:0000313" key="2">
    <source>
        <dbReference type="EMBL" id="CAH1801698.1"/>
    </source>
</evidence>
<evidence type="ECO:0000313" key="3">
    <source>
        <dbReference type="Proteomes" id="UP000749559"/>
    </source>
</evidence>
<organism evidence="2 3">
    <name type="scientific">Owenia fusiformis</name>
    <name type="common">Polychaete worm</name>
    <dbReference type="NCBI Taxonomy" id="6347"/>
    <lineage>
        <taxon>Eukaryota</taxon>
        <taxon>Metazoa</taxon>
        <taxon>Spiralia</taxon>
        <taxon>Lophotrochozoa</taxon>
        <taxon>Annelida</taxon>
        <taxon>Polychaeta</taxon>
        <taxon>Sedentaria</taxon>
        <taxon>Canalipalpata</taxon>
        <taxon>Sabellida</taxon>
        <taxon>Oweniida</taxon>
        <taxon>Oweniidae</taxon>
        <taxon>Owenia</taxon>
    </lineage>
</organism>
<sequence>MDACCDAYCCLLAPSSIFFMQDSIAATFKDKTDINDTLSDIRNGRKSFDDFPMMNVVQLIDKKDIPEEEWDRKFTTQTHGQSVKIRHRGRNVDNSESGFNSDECSSDESDGYECPVDYCDRVCDTARALQQHQESKGHFVYDSESDTEGYESPVDYCDRVCNTATALRQHQESKSHFVKDSESDTEGYESPVDYCDRVCNTATALRQHQ</sequence>
<dbReference type="Proteomes" id="UP000749559">
    <property type="component" value="Unassembled WGS sequence"/>
</dbReference>